<feature type="repeat" description="ANK" evidence="3">
    <location>
        <begin position="437"/>
        <end position="469"/>
    </location>
</feature>
<dbReference type="Gene3D" id="1.25.40.20">
    <property type="entry name" value="Ankyrin repeat-containing domain"/>
    <property type="match status" value="10"/>
</dbReference>
<feature type="repeat" description="ANK" evidence="3">
    <location>
        <begin position="271"/>
        <end position="304"/>
    </location>
</feature>
<feature type="repeat" description="ANK" evidence="3">
    <location>
        <begin position="504"/>
        <end position="525"/>
    </location>
</feature>
<keyword evidence="6" id="KW-1185">Reference proteome</keyword>
<feature type="repeat" description="ANK" evidence="3">
    <location>
        <begin position="73"/>
        <end position="105"/>
    </location>
</feature>
<dbReference type="Pfam" id="PF13637">
    <property type="entry name" value="Ank_4"/>
    <property type="match status" value="2"/>
</dbReference>
<dbReference type="PROSITE" id="PS50297">
    <property type="entry name" value="ANK_REP_REGION"/>
    <property type="match status" value="19"/>
</dbReference>
<feature type="repeat" description="ANK" evidence="3">
    <location>
        <begin position="205"/>
        <end position="237"/>
    </location>
</feature>
<evidence type="ECO:0000256" key="3">
    <source>
        <dbReference type="PROSITE-ProRule" id="PRU00023"/>
    </source>
</evidence>
<feature type="repeat" description="ANK" evidence="3">
    <location>
        <begin position="470"/>
        <end position="503"/>
    </location>
</feature>
<dbReference type="Pfam" id="PF00023">
    <property type="entry name" value="Ank"/>
    <property type="match status" value="3"/>
</dbReference>
<feature type="repeat" description="ANK" evidence="3">
    <location>
        <begin position="305"/>
        <end position="337"/>
    </location>
</feature>
<feature type="repeat" description="ANK" evidence="3">
    <location>
        <begin position="404"/>
        <end position="436"/>
    </location>
</feature>
<feature type="region of interest" description="Disordered" evidence="4">
    <location>
        <begin position="1172"/>
        <end position="1200"/>
    </location>
</feature>
<feature type="repeat" description="ANK" evidence="3">
    <location>
        <begin position="238"/>
        <end position="270"/>
    </location>
</feature>
<evidence type="ECO:0000256" key="2">
    <source>
        <dbReference type="ARBA" id="ARBA00023043"/>
    </source>
</evidence>
<dbReference type="PANTHER" id="PTHR24166">
    <property type="entry name" value="ROLLING PEBBLES, ISOFORM B"/>
    <property type="match status" value="1"/>
</dbReference>
<feature type="repeat" description="ANK" evidence="3">
    <location>
        <begin position="870"/>
        <end position="902"/>
    </location>
</feature>
<proteinExistence type="predicted"/>
<dbReference type="PANTHER" id="PTHR24166:SF48">
    <property type="entry name" value="PROTEIN VAPYRIN"/>
    <property type="match status" value="1"/>
</dbReference>
<evidence type="ECO:0000256" key="1">
    <source>
        <dbReference type="ARBA" id="ARBA00022737"/>
    </source>
</evidence>
<dbReference type="InterPro" id="IPR002110">
    <property type="entry name" value="Ankyrin_rpt"/>
</dbReference>
<feature type="repeat" description="ANK" evidence="3">
    <location>
        <begin position="40"/>
        <end position="72"/>
    </location>
</feature>
<feature type="repeat" description="ANK" evidence="3">
    <location>
        <begin position="606"/>
        <end position="638"/>
    </location>
</feature>
<protein>
    <submittedName>
        <fullName evidence="5">Ankyrin repeats (3 copies)</fullName>
    </submittedName>
</protein>
<dbReference type="InterPro" id="IPR050889">
    <property type="entry name" value="Dendritic_Spine_Reg/Scaffold"/>
</dbReference>
<feature type="repeat" description="ANK" evidence="3">
    <location>
        <begin position="371"/>
        <end position="403"/>
    </location>
</feature>
<evidence type="ECO:0000256" key="4">
    <source>
        <dbReference type="SAM" id="MobiDB-lite"/>
    </source>
</evidence>
<feature type="repeat" description="ANK" evidence="3">
    <location>
        <begin position="539"/>
        <end position="571"/>
    </location>
</feature>
<keyword evidence="2 3" id="KW-0040">ANK repeat</keyword>
<feature type="repeat" description="ANK" evidence="3">
    <location>
        <begin position="172"/>
        <end position="204"/>
    </location>
</feature>
<keyword evidence="1" id="KW-0677">Repeat</keyword>
<dbReference type="SUPFAM" id="SSF48403">
    <property type="entry name" value="Ankyrin repeat"/>
    <property type="match status" value="3"/>
</dbReference>
<dbReference type="PRINTS" id="PR01415">
    <property type="entry name" value="ANKYRIN"/>
</dbReference>
<dbReference type="InterPro" id="IPR036770">
    <property type="entry name" value="Ankyrin_rpt-contain_sf"/>
</dbReference>
<dbReference type="Pfam" id="PF12796">
    <property type="entry name" value="Ank_2"/>
    <property type="match status" value="8"/>
</dbReference>
<dbReference type="SMART" id="SM00248">
    <property type="entry name" value="ANK"/>
    <property type="match status" value="29"/>
</dbReference>
<feature type="repeat" description="ANK" evidence="3">
    <location>
        <begin position="642"/>
        <end position="674"/>
    </location>
</feature>
<feature type="repeat" description="ANK" evidence="3">
    <location>
        <begin position="939"/>
        <end position="971"/>
    </location>
</feature>
<feature type="repeat" description="ANK" evidence="3">
    <location>
        <begin position="106"/>
        <end position="138"/>
    </location>
</feature>
<organism evidence="5 6">
    <name type="scientific">Popillia japonica</name>
    <name type="common">Japanese beetle</name>
    <dbReference type="NCBI Taxonomy" id="7064"/>
    <lineage>
        <taxon>Eukaryota</taxon>
        <taxon>Metazoa</taxon>
        <taxon>Ecdysozoa</taxon>
        <taxon>Arthropoda</taxon>
        <taxon>Hexapoda</taxon>
        <taxon>Insecta</taxon>
        <taxon>Pterygota</taxon>
        <taxon>Neoptera</taxon>
        <taxon>Endopterygota</taxon>
        <taxon>Coleoptera</taxon>
        <taxon>Polyphaga</taxon>
        <taxon>Scarabaeiformia</taxon>
        <taxon>Scarabaeidae</taxon>
        <taxon>Rutelinae</taxon>
        <taxon>Popillia</taxon>
    </lineage>
</organism>
<name>A0AAW1N771_POPJA</name>
<dbReference type="Proteomes" id="UP001458880">
    <property type="component" value="Unassembled WGS sequence"/>
</dbReference>
<feature type="repeat" description="ANK" evidence="3">
    <location>
        <begin position="338"/>
        <end position="364"/>
    </location>
</feature>
<evidence type="ECO:0000313" key="6">
    <source>
        <dbReference type="Proteomes" id="UP001458880"/>
    </source>
</evidence>
<dbReference type="AlphaFoldDB" id="A0AAW1N771"/>
<feature type="repeat" description="ANK" evidence="3">
    <location>
        <begin position="810"/>
        <end position="842"/>
    </location>
</feature>
<dbReference type="EMBL" id="JASPKY010000009">
    <property type="protein sequence ID" value="KAK9754188.1"/>
    <property type="molecule type" value="Genomic_DNA"/>
</dbReference>
<comment type="caution">
    <text evidence="5">The sequence shown here is derived from an EMBL/GenBank/DDBJ whole genome shotgun (WGS) entry which is preliminary data.</text>
</comment>
<sequence length="1200" mass="130968">MVILQLEEQPPLIQAIFTGEVDAVRKLLESKQDVNYQDFEKRSALHAAAFRGDPIITKLLIDHGARVNTKDCKWVTPLHRACYSGSEETVTILLNNSADTCARDRLWQTPLHIAAACNSLECVSYLLDRIQNPNVTDRSGRTALHHAVLNGHNDIVELLISRGCIVNACDKKDCRPMHWAAYKGHIETVEILLQHGADINAKDRNQYTPLHVAAASGAVSVIDVLVENGADVEAQNAYGNTPLHVACLNGHGNLAAELVRYRCDKEARNYKGQTPLHLAAASTHGVHCLNLLVSQNVDINKQSLDGRTPLHMTAIHGRFTRSKTLIDKGATVDCADRNGCTALHIAAHYGHELLSNTLLSYGAQPARKGFEGRTPLHMCCLSGYIECCRIFIKAGVDLNDKDDTGKTPLHCAAYKGAVECVDLLVSSGADFRVTDMVGRTALHYASAQGFFFCVFTLVGIGSPVNQADKEGRTALHLAAAYDIDGRCVNYLIEHKADPKLKDVNGFTPIHYAVAGNNVNALKYLLYAVGNCALSGPDMPLTTPLHIAARNGNTEMLEKLMPYLSDPNVRNEHGCTPLLMAARHGYASCVQMLLRFGAKVSICDIPNGLSPVHHSAKNGHVHCLALLVDNAEDKSIIDLADNLRRTALMLAVSNSHTDCVTTLIKSGADPNIVDGDGHTCLFRAVVTGQHNILQMLLPRSTIVNERDIHGKTALHVAAGCGRLSCVQRILPYMDEQVKESTDRQDCTALHWACYSGSAECVAHFFNEHIFRQMKGNAFSPVHCAASIGAEKCLELLCAQYGPEIVKLKDDRARTPLHVAALHGQCDCAKFLLEQGADVNRQDEDGKTPLISAAFNGQVQIIGKLVNRQDEDGKTPLISAAFNGQVQIIEILIGNKADVTFSDKNGNTALHIACLRRHSNAALLLLEFITTPEIINMTNNERKTALHLTARNGLVDVTRRLIAKGSSVTAVDANGLTPAFQPFGAEYGLTPALCCAPNTNVAQCLAIILASHSAQNTAANGKEPFPVGLGLNYLKTDARTSTSTLKSGENRTLQTDITMLRDPDQFELERMFEIKFRKTDADPSPSSSSSEDDDGSRFFIHYRSQEDILDIGQTRTELASRSSAHELHGSHSDTALTPDTYGTGLALLRPRIARVAFRYGADAEADLFRRGLREDDQTDSIRRLSERRCVRAPDESRPSEMP</sequence>
<accession>A0AAW1N771</accession>
<feature type="repeat" description="ANK" evidence="3">
    <location>
        <begin position="572"/>
        <end position="604"/>
    </location>
</feature>
<evidence type="ECO:0000313" key="5">
    <source>
        <dbReference type="EMBL" id="KAK9754188.1"/>
    </source>
</evidence>
<gene>
    <name evidence="5" type="ORF">QE152_g1661</name>
</gene>
<dbReference type="PROSITE" id="PS50088">
    <property type="entry name" value="ANK_REPEAT"/>
    <property type="match status" value="22"/>
</dbReference>
<feature type="region of interest" description="Disordered" evidence="4">
    <location>
        <begin position="1118"/>
        <end position="1137"/>
    </location>
</feature>
<reference evidence="5 6" key="1">
    <citation type="journal article" date="2024" name="BMC Genomics">
        <title>De novo assembly and annotation of Popillia japonica's genome with initial clues to its potential as an invasive pest.</title>
        <authorList>
            <person name="Cucini C."/>
            <person name="Boschi S."/>
            <person name="Funari R."/>
            <person name="Cardaioli E."/>
            <person name="Iannotti N."/>
            <person name="Marturano G."/>
            <person name="Paoli F."/>
            <person name="Bruttini M."/>
            <person name="Carapelli A."/>
            <person name="Frati F."/>
            <person name="Nardi F."/>
        </authorList>
    </citation>
    <scope>NUCLEOTIDE SEQUENCE [LARGE SCALE GENOMIC DNA]</scope>
    <source>
        <strain evidence="5">DMR45628</strain>
    </source>
</reference>
<feature type="repeat" description="ANK" evidence="3">
    <location>
        <begin position="139"/>
        <end position="171"/>
    </location>
</feature>